<feature type="binding site" evidence="9">
    <location>
        <position position="321"/>
    </location>
    <ligand>
        <name>substrate</name>
    </ligand>
</feature>
<evidence type="ECO:0000256" key="10">
    <source>
        <dbReference type="PROSITE-ProRule" id="PRU10056"/>
    </source>
</evidence>
<dbReference type="Gene3D" id="3.20.20.40">
    <property type="entry name" value="1, 4-beta cellobiohydrolase"/>
    <property type="match status" value="1"/>
</dbReference>
<feature type="signal peptide" evidence="11">
    <location>
        <begin position="1"/>
        <end position="38"/>
    </location>
</feature>
<feature type="active site" description="Proton acceptor" evidence="8">
    <location>
        <position position="327"/>
    </location>
</feature>
<dbReference type="InterPro" id="IPR016288">
    <property type="entry name" value="Beta_cellobiohydrolase"/>
</dbReference>
<feature type="region of interest" description="Disordered" evidence="12">
    <location>
        <begin position="49"/>
        <end position="70"/>
    </location>
</feature>
<sequence length="353" mass="37840">MPAHTARTDNNHRRGPCRTRRGLARSAAALAVLGLALACSPEAESPHTKGAALVRDPAKPSNSDFWVDPNSPAAQQVAKWRQEGRDADAEVLRRIADQPMAAWPAGDDPGPAIKTATQGAARTNRTAVLVAYNIPNRDCGQHSAGGANSADAYRQWIGAFADNIEDSKALVILEPDAVPHVVDGCTPAEYHDERYQLMSEAIDRLKKQPNVKVYIDAGHSAWVKDHGRLAQALRKAGMDRADGFALNVSNFQTDAETKAYGKELSKVLNGKHFVMDTGRNGNGAMSGGGADGWCNPPGRALGNRPSTRTGDPLVDAFLWIKRPGESDGECRGGPPAGRWWPEYALGLARNSKA</sequence>
<evidence type="ECO:0000256" key="5">
    <source>
        <dbReference type="ARBA" id="ARBA00023277"/>
    </source>
</evidence>
<dbReference type="AlphaFoldDB" id="A0A964UM70"/>
<keyword evidence="3 11" id="KW-0136">Cellulose degradation</keyword>
<keyword evidence="5 11" id="KW-0119">Carbohydrate metabolism</keyword>
<accession>A0A964UM70</accession>
<dbReference type="PROSITE" id="PS00655">
    <property type="entry name" value="GLYCOSYL_HYDROL_F6_1"/>
    <property type="match status" value="1"/>
</dbReference>
<name>A0A964UM70_9ACTN</name>
<keyword evidence="1 11" id="KW-0732">Signal</keyword>
<feature type="active site" evidence="10">
    <location>
        <position position="138"/>
    </location>
</feature>
<evidence type="ECO:0000256" key="6">
    <source>
        <dbReference type="ARBA" id="ARBA00023295"/>
    </source>
</evidence>
<organism evidence="13 14">
    <name type="scientific">Streptomyces boluensis</name>
    <dbReference type="NCBI Taxonomy" id="1775135"/>
    <lineage>
        <taxon>Bacteria</taxon>
        <taxon>Bacillati</taxon>
        <taxon>Actinomycetota</taxon>
        <taxon>Actinomycetes</taxon>
        <taxon>Kitasatosporales</taxon>
        <taxon>Streptomycetaceae</taxon>
        <taxon>Streptomyces</taxon>
    </lineage>
</organism>
<evidence type="ECO:0000256" key="9">
    <source>
        <dbReference type="PIRSR" id="PIRSR001100-2"/>
    </source>
</evidence>
<feature type="binding site" evidence="9">
    <location>
        <position position="325"/>
    </location>
    <ligand>
        <name>substrate</name>
    </ligand>
</feature>
<evidence type="ECO:0000256" key="12">
    <source>
        <dbReference type="SAM" id="MobiDB-lite"/>
    </source>
</evidence>
<dbReference type="OrthoDB" id="309899at2"/>
<keyword evidence="6 11" id="KW-0326">Glycosidase</keyword>
<feature type="binding site" evidence="9">
    <location>
        <position position="293"/>
    </location>
    <ligand>
        <name>substrate</name>
    </ligand>
</feature>
<feature type="chain" id="PRO_5038167936" description="Glucanase" evidence="11">
    <location>
        <begin position="39"/>
        <end position="353"/>
    </location>
</feature>
<protein>
    <recommendedName>
        <fullName evidence="11">Glucanase</fullName>
        <ecNumber evidence="11">3.2.1.-</ecNumber>
    </recommendedName>
</protein>
<dbReference type="GO" id="GO:0004553">
    <property type="term" value="F:hydrolase activity, hydrolyzing O-glycosyl compounds"/>
    <property type="evidence" value="ECO:0007669"/>
    <property type="project" value="InterPro"/>
</dbReference>
<comment type="caution">
    <text evidence="13">The sequence shown here is derived from an EMBL/GenBank/DDBJ whole genome shotgun (WGS) entry which is preliminary data.</text>
</comment>
<feature type="binding site" evidence="9">
    <location>
        <position position="103"/>
    </location>
    <ligand>
        <name>substrate</name>
    </ligand>
</feature>
<feature type="binding site" evidence="9">
    <location>
        <position position="222"/>
    </location>
    <ligand>
        <name>substrate</name>
    </ligand>
</feature>
<dbReference type="PRINTS" id="PR00733">
    <property type="entry name" value="GLHYDRLASE6"/>
</dbReference>
<dbReference type="Proteomes" id="UP000598297">
    <property type="component" value="Unassembled WGS sequence"/>
</dbReference>
<evidence type="ECO:0000256" key="2">
    <source>
        <dbReference type="ARBA" id="ARBA00022801"/>
    </source>
</evidence>
<dbReference type="EMBL" id="JAAAHS010000018">
    <property type="protein sequence ID" value="NBE50705.1"/>
    <property type="molecule type" value="Genomic_DNA"/>
</dbReference>
<keyword evidence="4" id="KW-1015">Disulfide bond</keyword>
<dbReference type="SUPFAM" id="SSF51989">
    <property type="entry name" value="Glycosyl hydrolases family 6, cellulases"/>
    <property type="match status" value="1"/>
</dbReference>
<dbReference type="PANTHER" id="PTHR34876">
    <property type="match status" value="1"/>
</dbReference>
<dbReference type="EC" id="3.2.1.-" evidence="11"/>
<comment type="similarity">
    <text evidence="11">Belongs to the glycosyl hydrolase family 6.</text>
</comment>
<dbReference type="GO" id="GO:0030245">
    <property type="term" value="P:cellulose catabolic process"/>
    <property type="evidence" value="ECO:0007669"/>
    <property type="project" value="UniProtKB-KW"/>
</dbReference>
<evidence type="ECO:0000256" key="1">
    <source>
        <dbReference type="ARBA" id="ARBA00022729"/>
    </source>
</evidence>
<proteinExistence type="inferred from homology"/>
<evidence type="ECO:0000313" key="13">
    <source>
        <dbReference type="EMBL" id="NBE50705.1"/>
    </source>
</evidence>
<reference evidence="13" key="1">
    <citation type="submission" date="2020-01" db="EMBL/GenBank/DDBJ databases">
        <title>Whole-genome analyses of novel actinobacteria.</title>
        <authorList>
            <person name="Sahin N."/>
        </authorList>
    </citation>
    <scope>NUCLEOTIDE SEQUENCE</scope>
    <source>
        <strain evidence="13">YC537</strain>
    </source>
</reference>
<feature type="active site" description="Proton donor" evidence="8">
    <location>
        <position position="176"/>
    </location>
</feature>
<keyword evidence="14" id="KW-1185">Reference proteome</keyword>
<dbReference type="RefSeq" id="WP_161693997.1">
    <property type="nucleotide sequence ID" value="NZ_JAAAHS010000018.1"/>
</dbReference>
<evidence type="ECO:0000313" key="14">
    <source>
        <dbReference type="Proteomes" id="UP000598297"/>
    </source>
</evidence>
<dbReference type="PANTHER" id="PTHR34876:SF4">
    <property type="entry name" value="1,4-BETA-D-GLUCAN CELLOBIOHYDROLASE C-RELATED"/>
    <property type="match status" value="1"/>
</dbReference>
<evidence type="ECO:0000256" key="4">
    <source>
        <dbReference type="ARBA" id="ARBA00023157"/>
    </source>
</evidence>
<gene>
    <name evidence="13" type="ORF">GUY60_04530</name>
</gene>
<dbReference type="InterPro" id="IPR036434">
    <property type="entry name" value="Beta_cellobiohydrolase_sf"/>
</dbReference>
<dbReference type="Pfam" id="PF01341">
    <property type="entry name" value="Glyco_hydro_6"/>
    <property type="match status" value="1"/>
</dbReference>
<feature type="binding site" evidence="9">
    <location>
        <position position="250"/>
    </location>
    <ligand>
        <name>substrate</name>
    </ligand>
</feature>
<evidence type="ECO:0000256" key="11">
    <source>
        <dbReference type="RuleBase" id="RU361186"/>
    </source>
</evidence>
<evidence type="ECO:0000256" key="3">
    <source>
        <dbReference type="ARBA" id="ARBA00023001"/>
    </source>
</evidence>
<dbReference type="PIRSF" id="PIRSF001100">
    <property type="entry name" value="Beta_cellobiohydrolase"/>
    <property type="match status" value="1"/>
</dbReference>
<feature type="binding site" evidence="9">
    <location>
        <position position="219"/>
    </location>
    <ligand>
        <name>substrate</name>
    </ligand>
</feature>
<keyword evidence="2 11" id="KW-0378">Hydrolase</keyword>
<evidence type="ECO:0000256" key="7">
    <source>
        <dbReference type="ARBA" id="ARBA00023326"/>
    </source>
</evidence>
<evidence type="ECO:0000256" key="8">
    <source>
        <dbReference type="PIRSR" id="PIRSR001100-1"/>
    </source>
</evidence>
<dbReference type="InterPro" id="IPR001524">
    <property type="entry name" value="Glyco_hydro_6_CS"/>
</dbReference>
<keyword evidence="7 11" id="KW-0624">Polysaccharide degradation</keyword>